<dbReference type="InParanoid" id="A0A804NLL0"/>
<reference evidence="2" key="3">
    <citation type="submission" date="2021-05" db="UniProtKB">
        <authorList>
            <consortium name="EnsemblPlants"/>
        </authorList>
    </citation>
    <scope>IDENTIFICATION</scope>
    <source>
        <strain evidence="2">cv. B73</strain>
    </source>
</reference>
<feature type="region of interest" description="Disordered" evidence="1">
    <location>
        <begin position="1"/>
        <end position="74"/>
    </location>
</feature>
<evidence type="ECO:0000313" key="3">
    <source>
        <dbReference type="Proteomes" id="UP000007305"/>
    </source>
</evidence>
<organism evidence="2 3">
    <name type="scientific">Zea mays</name>
    <name type="common">Maize</name>
    <dbReference type="NCBI Taxonomy" id="4577"/>
    <lineage>
        <taxon>Eukaryota</taxon>
        <taxon>Viridiplantae</taxon>
        <taxon>Streptophyta</taxon>
        <taxon>Embryophyta</taxon>
        <taxon>Tracheophyta</taxon>
        <taxon>Spermatophyta</taxon>
        <taxon>Magnoliopsida</taxon>
        <taxon>Liliopsida</taxon>
        <taxon>Poales</taxon>
        <taxon>Poaceae</taxon>
        <taxon>PACMAD clade</taxon>
        <taxon>Panicoideae</taxon>
        <taxon>Andropogonodae</taxon>
        <taxon>Andropogoneae</taxon>
        <taxon>Tripsacinae</taxon>
        <taxon>Zea</taxon>
    </lineage>
</organism>
<dbReference type="Proteomes" id="UP000007305">
    <property type="component" value="Chromosome 4"/>
</dbReference>
<dbReference type="EnsemblPlants" id="Zm00001eb169700_T001">
    <property type="protein sequence ID" value="Zm00001eb169700_P001"/>
    <property type="gene ID" value="Zm00001eb169700"/>
</dbReference>
<keyword evidence="3" id="KW-1185">Reference proteome</keyword>
<dbReference type="PANTHER" id="PTHR31365">
    <property type="entry name" value="EXPRESSED PROTEIN"/>
    <property type="match status" value="1"/>
</dbReference>
<evidence type="ECO:0000313" key="2">
    <source>
        <dbReference type="EnsemblPlants" id="Zm00001eb169700_P001"/>
    </source>
</evidence>
<reference evidence="3" key="1">
    <citation type="journal article" date="2009" name="Science">
        <title>The B73 maize genome: complexity, diversity, and dynamics.</title>
        <authorList>
            <person name="Schnable P.S."/>
            <person name="Ware D."/>
            <person name="Fulton R.S."/>
            <person name="Stein J.C."/>
            <person name="Wei F."/>
            <person name="Pasternak S."/>
            <person name="Liang C."/>
            <person name="Zhang J."/>
            <person name="Fulton L."/>
            <person name="Graves T.A."/>
            <person name="Minx P."/>
            <person name="Reily A.D."/>
            <person name="Courtney L."/>
            <person name="Kruchowski S.S."/>
            <person name="Tomlinson C."/>
            <person name="Strong C."/>
            <person name="Delehaunty K."/>
            <person name="Fronick C."/>
            <person name="Courtney B."/>
            <person name="Rock S.M."/>
            <person name="Belter E."/>
            <person name="Du F."/>
            <person name="Kim K."/>
            <person name="Abbott R.M."/>
            <person name="Cotton M."/>
            <person name="Levy A."/>
            <person name="Marchetto P."/>
            <person name="Ochoa K."/>
            <person name="Jackson S.M."/>
            <person name="Gillam B."/>
            <person name="Chen W."/>
            <person name="Yan L."/>
            <person name="Higginbotham J."/>
            <person name="Cardenas M."/>
            <person name="Waligorski J."/>
            <person name="Applebaum E."/>
            <person name="Phelps L."/>
            <person name="Falcone J."/>
            <person name="Kanchi K."/>
            <person name="Thane T."/>
            <person name="Scimone A."/>
            <person name="Thane N."/>
            <person name="Henke J."/>
            <person name="Wang T."/>
            <person name="Ruppert J."/>
            <person name="Shah N."/>
            <person name="Rotter K."/>
            <person name="Hodges J."/>
            <person name="Ingenthron E."/>
            <person name="Cordes M."/>
            <person name="Kohlberg S."/>
            <person name="Sgro J."/>
            <person name="Delgado B."/>
            <person name="Mead K."/>
            <person name="Chinwalla A."/>
            <person name="Leonard S."/>
            <person name="Crouse K."/>
            <person name="Collura K."/>
            <person name="Kudrna D."/>
            <person name="Currie J."/>
            <person name="He R."/>
            <person name="Angelova A."/>
            <person name="Rajasekar S."/>
            <person name="Mueller T."/>
            <person name="Lomeli R."/>
            <person name="Scara G."/>
            <person name="Ko A."/>
            <person name="Delaney K."/>
            <person name="Wissotski M."/>
            <person name="Lopez G."/>
            <person name="Campos D."/>
            <person name="Braidotti M."/>
            <person name="Ashley E."/>
            <person name="Golser W."/>
            <person name="Kim H."/>
            <person name="Lee S."/>
            <person name="Lin J."/>
            <person name="Dujmic Z."/>
            <person name="Kim W."/>
            <person name="Talag J."/>
            <person name="Zuccolo A."/>
            <person name="Fan C."/>
            <person name="Sebastian A."/>
            <person name="Kramer M."/>
            <person name="Spiegel L."/>
            <person name="Nascimento L."/>
            <person name="Zutavern T."/>
            <person name="Miller B."/>
            <person name="Ambroise C."/>
            <person name="Muller S."/>
            <person name="Spooner W."/>
            <person name="Narechania A."/>
            <person name="Ren L."/>
            <person name="Wei S."/>
            <person name="Kumari S."/>
            <person name="Faga B."/>
            <person name="Levy M.J."/>
            <person name="McMahan L."/>
            <person name="Van Buren P."/>
            <person name="Vaughn M.W."/>
            <person name="Ying K."/>
            <person name="Yeh C.-T."/>
            <person name="Emrich S.J."/>
            <person name="Jia Y."/>
            <person name="Kalyanaraman A."/>
            <person name="Hsia A.-P."/>
            <person name="Barbazuk W.B."/>
            <person name="Baucom R.S."/>
            <person name="Brutnell T.P."/>
            <person name="Carpita N.C."/>
            <person name="Chaparro C."/>
            <person name="Chia J.-M."/>
            <person name="Deragon J.-M."/>
            <person name="Estill J.C."/>
            <person name="Fu Y."/>
            <person name="Jeddeloh J.A."/>
            <person name="Han Y."/>
            <person name="Lee H."/>
            <person name="Li P."/>
            <person name="Lisch D.R."/>
            <person name="Liu S."/>
            <person name="Liu Z."/>
            <person name="Nagel D.H."/>
            <person name="McCann M.C."/>
            <person name="SanMiguel P."/>
            <person name="Myers A.M."/>
            <person name="Nettleton D."/>
            <person name="Nguyen J."/>
            <person name="Penning B.W."/>
            <person name="Ponnala L."/>
            <person name="Schneider K.L."/>
            <person name="Schwartz D.C."/>
            <person name="Sharma A."/>
            <person name="Soderlund C."/>
            <person name="Springer N.M."/>
            <person name="Sun Q."/>
            <person name="Wang H."/>
            <person name="Waterman M."/>
            <person name="Westerman R."/>
            <person name="Wolfgruber T.K."/>
            <person name="Yang L."/>
            <person name="Yu Y."/>
            <person name="Zhang L."/>
            <person name="Zhou S."/>
            <person name="Zhu Q."/>
            <person name="Bennetzen J.L."/>
            <person name="Dawe R.K."/>
            <person name="Jiang J."/>
            <person name="Jiang N."/>
            <person name="Presting G.G."/>
            <person name="Wessler S.R."/>
            <person name="Aluru S."/>
            <person name="Martienssen R.A."/>
            <person name="Clifton S.W."/>
            <person name="McCombie W.R."/>
            <person name="Wing R.A."/>
            <person name="Wilson R.K."/>
        </authorList>
    </citation>
    <scope>NUCLEOTIDE SEQUENCE [LARGE SCALE GENOMIC DNA]</scope>
    <source>
        <strain evidence="3">cv. B73</strain>
    </source>
</reference>
<evidence type="ECO:0000256" key="1">
    <source>
        <dbReference type="SAM" id="MobiDB-lite"/>
    </source>
</evidence>
<accession>A0A804NLL0</accession>
<feature type="compositionally biased region" description="Basic and acidic residues" evidence="1">
    <location>
        <begin position="7"/>
        <end position="29"/>
    </location>
</feature>
<dbReference type="Gramene" id="Zm00001eb169700_T001">
    <property type="protein sequence ID" value="Zm00001eb169700_P001"/>
    <property type="gene ID" value="Zm00001eb169700"/>
</dbReference>
<dbReference type="AlphaFoldDB" id="A0A804NLL0"/>
<feature type="compositionally biased region" description="Basic and acidic residues" evidence="1">
    <location>
        <begin position="54"/>
        <end position="74"/>
    </location>
</feature>
<sequence length="153" mass="17141">MGSPDRGTVREHGGRQEARRSGGGDEAQHRQRVHGARVPQEEEEGLQGQGGRVLLKEEAREEAAQQQEVPEKELFWAPTPLTTKSWVDVEDGDEDYYITTTVLSCLVWGTAGEPAKEEDDVEDVVRAVLQEVYFPTFSIFLVICLWNAPMKCP</sequence>
<name>A0A804NLL0_MAIZE</name>
<protein>
    <submittedName>
        <fullName evidence="2">Uncharacterized protein</fullName>
    </submittedName>
</protein>
<proteinExistence type="predicted"/>
<dbReference type="PANTHER" id="PTHR31365:SF4">
    <property type="entry name" value="OS05G0179800 PROTEIN"/>
    <property type="match status" value="1"/>
</dbReference>
<reference evidence="2" key="2">
    <citation type="submission" date="2019-07" db="EMBL/GenBank/DDBJ databases">
        <authorList>
            <person name="Seetharam A."/>
            <person name="Woodhouse M."/>
            <person name="Cannon E."/>
        </authorList>
    </citation>
    <scope>NUCLEOTIDE SEQUENCE [LARGE SCALE GENOMIC DNA]</scope>
    <source>
        <strain evidence="2">cv. B73</strain>
    </source>
</reference>